<dbReference type="Proteomes" id="UP000692954">
    <property type="component" value="Unassembled WGS sequence"/>
</dbReference>
<name>A0A8S1RSD4_9CILI</name>
<dbReference type="EMBL" id="CAJJDN010000382">
    <property type="protein sequence ID" value="CAD8131138.1"/>
    <property type="molecule type" value="Genomic_DNA"/>
</dbReference>
<reference evidence="1" key="1">
    <citation type="submission" date="2021-01" db="EMBL/GenBank/DDBJ databases">
        <authorList>
            <consortium name="Genoscope - CEA"/>
            <person name="William W."/>
        </authorList>
    </citation>
    <scope>NUCLEOTIDE SEQUENCE</scope>
</reference>
<organism evidence="1 2">
    <name type="scientific">Paramecium sonneborni</name>
    <dbReference type="NCBI Taxonomy" id="65129"/>
    <lineage>
        <taxon>Eukaryota</taxon>
        <taxon>Sar</taxon>
        <taxon>Alveolata</taxon>
        <taxon>Ciliophora</taxon>
        <taxon>Intramacronucleata</taxon>
        <taxon>Oligohymenophorea</taxon>
        <taxon>Peniculida</taxon>
        <taxon>Parameciidae</taxon>
        <taxon>Paramecium</taxon>
    </lineage>
</organism>
<proteinExistence type="predicted"/>
<comment type="caution">
    <text evidence="1">The sequence shown here is derived from an EMBL/GenBank/DDBJ whole genome shotgun (WGS) entry which is preliminary data.</text>
</comment>
<evidence type="ECO:0000313" key="1">
    <source>
        <dbReference type="EMBL" id="CAD8131138.1"/>
    </source>
</evidence>
<protein>
    <recommendedName>
        <fullName evidence="3">MORN repeat protein</fullName>
    </recommendedName>
</protein>
<evidence type="ECO:0008006" key="3">
    <source>
        <dbReference type="Google" id="ProtNLM"/>
    </source>
</evidence>
<sequence length="322" mass="38489">MTFKSLYKRPSDYIKIESGRKVKLLIFFEQMTLSKQLISYNQFKALFSQKKFTNYNIFNNDSTQYLFRLNIQQFAKKKLYNFYFQKMNSATQNNSILLKSMIKKYGTKNYEDKQLDQMLLKLFKANILVSITQDNKIIYSQDGVILRIEQIQDSSKDFELLTNKEQINNQYWRAGKWTAVWKEEVLSLVGGYYRYGLKQGQWCELTMNYWRNNRYQVYEIGEYYNDKKYGQWIYLHDNQKISGGWYDENGQKNGKWNELSDGFMNESQVIYVGEYKNGKKLVCGIFYIGGIKINDSKKLVEEYMIKLAQLRLEDGLNRMKIN</sequence>
<keyword evidence="2" id="KW-1185">Reference proteome</keyword>
<accession>A0A8S1RSD4</accession>
<gene>
    <name evidence="1" type="ORF">PSON_ATCC_30995.1.T3820002</name>
</gene>
<dbReference type="AlphaFoldDB" id="A0A8S1RSD4"/>
<evidence type="ECO:0000313" key="2">
    <source>
        <dbReference type="Proteomes" id="UP000692954"/>
    </source>
</evidence>
<dbReference type="PANTHER" id="PTHR33706">
    <property type="entry name" value="MORN VARIANT REPEAT PROTEIN"/>
    <property type="match status" value="1"/>
</dbReference>
<dbReference type="PANTHER" id="PTHR33706:SF1">
    <property type="entry name" value="TPR REPEAT PROTEIN"/>
    <property type="match status" value="1"/>
</dbReference>